<feature type="compositionally biased region" description="Low complexity" evidence="9">
    <location>
        <begin position="33"/>
        <end position="43"/>
    </location>
</feature>
<feature type="domain" description="Bromo" evidence="10">
    <location>
        <begin position="65"/>
        <end position="135"/>
    </location>
</feature>
<dbReference type="EMBL" id="JBANRG010000006">
    <property type="protein sequence ID" value="KAK7465436.1"/>
    <property type="molecule type" value="Genomic_DNA"/>
</dbReference>
<organism evidence="11 12">
    <name type="scientific">Marasmiellus scandens</name>
    <dbReference type="NCBI Taxonomy" id="2682957"/>
    <lineage>
        <taxon>Eukaryota</taxon>
        <taxon>Fungi</taxon>
        <taxon>Dikarya</taxon>
        <taxon>Basidiomycota</taxon>
        <taxon>Agaricomycotina</taxon>
        <taxon>Agaricomycetes</taxon>
        <taxon>Agaricomycetidae</taxon>
        <taxon>Agaricales</taxon>
        <taxon>Marasmiineae</taxon>
        <taxon>Omphalotaceae</taxon>
        <taxon>Marasmiellus</taxon>
    </lineage>
</organism>
<proteinExistence type="predicted"/>
<gene>
    <name evidence="11" type="ORF">VKT23_005414</name>
</gene>
<dbReference type="SMART" id="SM00297">
    <property type="entry name" value="BROMO"/>
    <property type="match status" value="2"/>
</dbReference>
<keyword evidence="2" id="KW-0677">Repeat</keyword>
<feature type="compositionally biased region" description="Low complexity" evidence="9">
    <location>
        <begin position="319"/>
        <end position="348"/>
    </location>
</feature>
<feature type="compositionally biased region" description="Polar residues" evidence="9">
    <location>
        <begin position="371"/>
        <end position="387"/>
    </location>
</feature>
<keyword evidence="12" id="KW-1185">Reference proteome</keyword>
<feature type="compositionally biased region" description="Basic residues" evidence="9">
    <location>
        <begin position="504"/>
        <end position="518"/>
    </location>
</feature>
<keyword evidence="5 8" id="KW-0103">Bromodomain</keyword>
<dbReference type="PRINTS" id="PR00503">
    <property type="entry name" value="BROMODOMAIN"/>
</dbReference>
<feature type="region of interest" description="Disordered" evidence="9">
    <location>
        <begin position="1"/>
        <end position="43"/>
    </location>
</feature>
<comment type="caution">
    <text evidence="11">The sequence shown here is derived from an EMBL/GenBank/DDBJ whole genome shotgun (WGS) entry which is preliminary data.</text>
</comment>
<evidence type="ECO:0000313" key="11">
    <source>
        <dbReference type="EMBL" id="KAK7465436.1"/>
    </source>
</evidence>
<protein>
    <recommendedName>
        <fullName evidence="10">Bromo domain-containing protein</fullName>
    </recommendedName>
</protein>
<dbReference type="Gene3D" id="1.20.920.10">
    <property type="entry name" value="Bromodomain-like"/>
    <property type="match status" value="2"/>
</dbReference>
<keyword evidence="3" id="KW-0156">Chromatin regulator</keyword>
<feature type="compositionally biased region" description="Polar residues" evidence="9">
    <location>
        <begin position="298"/>
        <end position="316"/>
    </location>
</feature>
<keyword evidence="4" id="KW-0805">Transcription regulation</keyword>
<dbReference type="PANTHER" id="PTHR16062:SF19">
    <property type="entry name" value="PROTEIN POLYBROMO-1"/>
    <property type="match status" value="1"/>
</dbReference>
<feature type="region of interest" description="Disordered" evidence="9">
    <location>
        <begin position="474"/>
        <end position="519"/>
    </location>
</feature>
<feature type="compositionally biased region" description="Acidic residues" evidence="9">
    <location>
        <begin position="474"/>
        <end position="498"/>
    </location>
</feature>
<keyword evidence="7" id="KW-0539">Nucleus</keyword>
<evidence type="ECO:0000256" key="2">
    <source>
        <dbReference type="ARBA" id="ARBA00022737"/>
    </source>
</evidence>
<dbReference type="Proteomes" id="UP001498398">
    <property type="component" value="Unassembled WGS sequence"/>
</dbReference>
<evidence type="ECO:0000256" key="6">
    <source>
        <dbReference type="ARBA" id="ARBA00023163"/>
    </source>
</evidence>
<accession>A0ABR1JTD1</accession>
<dbReference type="InterPro" id="IPR001487">
    <property type="entry name" value="Bromodomain"/>
</dbReference>
<feature type="domain" description="Bromo" evidence="10">
    <location>
        <begin position="187"/>
        <end position="257"/>
    </location>
</feature>
<evidence type="ECO:0000259" key="10">
    <source>
        <dbReference type="PROSITE" id="PS50014"/>
    </source>
</evidence>
<dbReference type="InterPro" id="IPR037382">
    <property type="entry name" value="Rsc/polybromo"/>
</dbReference>
<dbReference type="InterPro" id="IPR036427">
    <property type="entry name" value="Bromodomain-like_sf"/>
</dbReference>
<evidence type="ECO:0000256" key="1">
    <source>
        <dbReference type="ARBA" id="ARBA00004123"/>
    </source>
</evidence>
<dbReference type="PANTHER" id="PTHR16062">
    <property type="entry name" value="SWI/SNF-RELATED"/>
    <property type="match status" value="1"/>
</dbReference>
<dbReference type="Pfam" id="PF00439">
    <property type="entry name" value="Bromodomain"/>
    <property type="match status" value="2"/>
</dbReference>
<evidence type="ECO:0000256" key="8">
    <source>
        <dbReference type="PROSITE-ProRule" id="PRU00035"/>
    </source>
</evidence>
<reference evidence="11 12" key="1">
    <citation type="submission" date="2024-01" db="EMBL/GenBank/DDBJ databases">
        <title>A draft genome for the cacao thread blight pathogen Marasmiellus scandens.</title>
        <authorList>
            <person name="Baruah I.K."/>
            <person name="Leung J."/>
            <person name="Bukari Y."/>
            <person name="Amoako-Attah I."/>
            <person name="Meinhardt L.W."/>
            <person name="Bailey B.A."/>
            <person name="Cohen S.P."/>
        </authorList>
    </citation>
    <scope>NUCLEOTIDE SEQUENCE [LARGE SCALE GENOMIC DNA]</scope>
    <source>
        <strain evidence="11 12">GH-19</strain>
    </source>
</reference>
<comment type="subcellular location">
    <subcellularLocation>
        <location evidence="1">Nucleus</location>
    </subcellularLocation>
</comment>
<feature type="compositionally biased region" description="Pro residues" evidence="9">
    <location>
        <begin position="349"/>
        <end position="362"/>
    </location>
</feature>
<evidence type="ECO:0000256" key="4">
    <source>
        <dbReference type="ARBA" id="ARBA00023015"/>
    </source>
</evidence>
<evidence type="ECO:0000256" key="7">
    <source>
        <dbReference type="ARBA" id="ARBA00023242"/>
    </source>
</evidence>
<name>A0ABR1JTD1_9AGAR</name>
<dbReference type="SUPFAM" id="SSF47370">
    <property type="entry name" value="Bromodomain"/>
    <property type="match status" value="2"/>
</dbReference>
<dbReference type="CDD" id="cd04369">
    <property type="entry name" value="Bromodomain"/>
    <property type="match status" value="1"/>
</dbReference>
<evidence type="ECO:0000256" key="5">
    <source>
        <dbReference type="ARBA" id="ARBA00023117"/>
    </source>
</evidence>
<feature type="compositionally biased region" description="Basic and acidic residues" evidence="9">
    <location>
        <begin position="1"/>
        <end position="16"/>
    </location>
</feature>
<sequence>MPKRERGPSDGGEESRTKRKREHVGSSSDVEMAGIDAAGDGSSGENVLELGLKLWQTVKDAVNKEGRLLSTLFLTKPSKRHYPDYYKIIPQPIALDDIEKKLQSGAYPTLEAVRQDFELCFTNAKSYNLKESEVYRDAKDLLKLTNKTYNKLVPSDENGEGGKSKPPNIHRMMKSRLQKVIDKTDEEGRILSGEFIELPNKKEWPIYYTMIKRPQCLENILKHVKRKEYSSLSDFAEDVELVFSNAMSFNQEHTQIWEDALSLRDYFRQLMSDLPEPFALPQYSKPTTHKIKIKMPAAQSTASTDQNARPQGTTLNIRVPPAVKSAPKASSSKEVAASTPAPAKVSTPTPAPTAPTPQPQPASAPRLVQAPQPTQAASYTPAVTHQAASHIPTPAPAAPPAASTSNVKTEASRQTVSASPAPTASENQLRCVVLKTEPRGRSLNLDHRDGVTSWAMRLGKEENSVCVQNIAFLGDEEDEGSDPEDDGEEDQKEADTDVDTTIKAGKRKGKRGRGRPTKVTRSSTRLKATSPVKKKVRKIGEIQVKLNGSVVKELDDQNGKWMLELVVGSNTLEVGEKGGLVWKIYAERIA</sequence>
<evidence type="ECO:0000313" key="12">
    <source>
        <dbReference type="Proteomes" id="UP001498398"/>
    </source>
</evidence>
<dbReference type="PROSITE" id="PS50014">
    <property type="entry name" value="BROMODOMAIN_2"/>
    <property type="match status" value="2"/>
</dbReference>
<feature type="compositionally biased region" description="Polar residues" evidence="9">
    <location>
        <begin position="406"/>
        <end position="428"/>
    </location>
</feature>
<keyword evidence="6" id="KW-0804">Transcription</keyword>
<evidence type="ECO:0000256" key="9">
    <source>
        <dbReference type="SAM" id="MobiDB-lite"/>
    </source>
</evidence>
<feature type="region of interest" description="Disordered" evidence="9">
    <location>
        <begin position="296"/>
        <end position="430"/>
    </location>
</feature>
<evidence type="ECO:0000256" key="3">
    <source>
        <dbReference type="ARBA" id="ARBA00022853"/>
    </source>
</evidence>